<feature type="region of interest" description="Disordered" evidence="1">
    <location>
        <begin position="132"/>
        <end position="157"/>
    </location>
</feature>
<feature type="compositionally biased region" description="Basic and acidic residues" evidence="1">
    <location>
        <begin position="8"/>
        <end position="30"/>
    </location>
</feature>
<dbReference type="AlphaFoldDB" id="A0AA40FI75"/>
<name>A0AA40FI75_9HYME</name>
<comment type="caution">
    <text evidence="2">The sequence shown here is derived from an EMBL/GenBank/DDBJ whole genome shotgun (WGS) entry which is preliminary data.</text>
</comment>
<feature type="region of interest" description="Disordered" evidence="1">
    <location>
        <begin position="1"/>
        <end position="78"/>
    </location>
</feature>
<dbReference type="EMBL" id="JAHYIQ010000037">
    <property type="protein sequence ID" value="KAK1119337.1"/>
    <property type="molecule type" value="Genomic_DNA"/>
</dbReference>
<gene>
    <name evidence="2" type="ORF">K0M31_013523</name>
</gene>
<evidence type="ECO:0000256" key="1">
    <source>
        <dbReference type="SAM" id="MobiDB-lite"/>
    </source>
</evidence>
<dbReference type="Proteomes" id="UP001177670">
    <property type="component" value="Unassembled WGS sequence"/>
</dbReference>
<reference evidence="2" key="1">
    <citation type="submission" date="2021-10" db="EMBL/GenBank/DDBJ databases">
        <title>Melipona bicolor Genome sequencing and assembly.</title>
        <authorList>
            <person name="Araujo N.S."/>
            <person name="Arias M.C."/>
        </authorList>
    </citation>
    <scope>NUCLEOTIDE SEQUENCE</scope>
    <source>
        <strain evidence="2">USP_2M_L1-L4_2017</strain>
        <tissue evidence="2">Whole body</tissue>
    </source>
</reference>
<evidence type="ECO:0000313" key="3">
    <source>
        <dbReference type="Proteomes" id="UP001177670"/>
    </source>
</evidence>
<protein>
    <submittedName>
        <fullName evidence="2">Uncharacterized protein</fullName>
    </submittedName>
</protein>
<proteinExistence type="predicted"/>
<feature type="compositionally biased region" description="Basic residues" evidence="1">
    <location>
        <begin position="57"/>
        <end position="75"/>
    </location>
</feature>
<organism evidence="2 3">
    <name type="scientific">Melipona bicolor</name>
    <dbReference type="NCBI Taxonomy" id="60889"/>
    <lineage>
        <taxon>Eukaryota</taxon>
        <taxon>Metazoa</taxon>
        <taxon>Ecdysozoa</taxon>
        <taxon>Arthropoda</taxon>
        <taxon>Hexapoda</taxon>
        <taxon>Insecta</taxon>
        <taxon>Pterygota</taxon>
        <taxon>Neoptera</taxon>
        <taxon>Endopterygota</taxon>
        <taxon>Hymenoptera</taxon>
        <taxon>Apocrita</taxon>
        <taxon>Aculeata</taxon>
        <taxon>Apoidea</taxon>
        <taxon>Anthophila</taxon>
        <taxon>Apidae</taxon>
        <taxon>Melipona</taxon>
    </lineage>
</organism>
<keyword evidence="3" id="KW-1185">Reference proteome</keyword>
<evidence type="ECO:0000313" key="2">
    <source>
        <dbReference type="EMBL" id="KAK1119337.1"/>
    </source>
</evidence>
<sequence>MAVKKSRDRREEAKYRDRRERTGNRGEKGSRYSGRYGGILGRSDSLPVSGAVEASRKKGRERNGRKKGAKKRRRREKVDTLSKKIIVLLPGGARWDGAVSNFSRGNFGQRYRRPMTKSSRRNGVKKWVLRAGKWTSPSSRSGPKKGHRRMDATTSCF</sequence>
<accession>A0AA40FI75</accession>